<evidence type="ECO:0000259" key="2">
    <source>
        <dbReference type="PROSITE" id="PS50249"/>
    </source>
</evidence>
<dbReference type="InterPro" id="IPR005366">
    <property type="entry name" value="EMC8/9"/>
</dbReference>
<dbReference type="Pfam" id="PF03665">
    <property type="entry name" value="UPF0172"/>
    <property type="match status" value="1"/>
</dbReference>
<name>A0A550C6Z9_9AGAR</name>
<proteinExistence type="inferred from homology"/>
<accession>A0A550C6Z9</accession>
<feature type="domain" description="MPN" evidence="2">
    <location>
        <begin position="4"/>
        <end position="135"/>
    </location>
</feature>
<dbReference type="Proteomes" id="UP000320762">
    <property type="component" value="Unassembled WGS sequence"/>
</dbReference>
<dbReference type="CDD" id="cd08060">
    <property type="entry name" value="MPN_UPF0172"/>
    <property type="match status" value="1"/>
</dbReference>
<dbReference type="PROSITE" id="PS50249">
    <property type="entry name" value="MPN"/>
    <property type="match status" value="1"/>
</dbReference>
<sequence length="204" mass="22182">MPSYTLSDDAYLKVFFHCAKYPQRAVNGVLLGTEAGNEVQITDAVPLLHHWTHLSPMMEIGLDLATTYAASVGLQLVGYYQACERLEDTGLAPVGEKIARKIKAEFANAVALVIDGEQIGTGSAALIPYTLNSSTSSWTRVASSPAPFTEGSGYRLTSPDIPLLAVKRVRQEQAEKKFGDFDDHLEDVTIDWLKNKACMSSKAS</sequence>
<dbReference type="GO" id="GO:0072546">
    <property type="term" value="C:EMC complex"/>
    <property type="evidence" value="ECO:0007669"/>
    <property type="project" value="InterPro"/>
</dbReference>
<comment type="caution">
    <text evidence="3">The sequence shown here is derived from an EMBL/GenBank/DDBJ whole genome shotgun (WGS) entry which is preliminary data.</text>
</comment>
<evidence type="ECO:0000256" key="1">
    <source>
        <dbReference type="ARBA" id="ARBA00007461"/>
    </source>
</evidence>
<dbReference type="AlphaFoldDB" id="A0A550C6Z9"/>
<gene>
    <name evidence="3" type="ORF">BD626DRAFT_504127</name>
</gene>
<organism evidence="3 4">
    <name type="scientific">Schizophyllum amplum</name>
    <dbReference type="NCBI Taxonomy" id="97359"/>
    <lineage>
        <taxon>Eukaryota</taxon>
        <taxon>Fungi</taxon>
        <taxon>Dikarya</taxon>
        <taxon>Basidiomycota</taxon>
        <taxon>Agaricomycotina</taxon>
        <taxon>Agaricomycetes</taxon>
        <taxon>Agaricomycetidae</taxon>
        <taxon>Agaricales</taxon>
        <taxon>Schizophyllaceae</taxon>
        <taxon>Schizophyllum</taxon>
    </lineage>
</organism>
<keyword evidence="4" id="KW-1185">Reference proteome</keyword>
<dbReference type="PANTHER" id="PTHR12941:SF10">
    <property type="entry name" value="ER MEMBRANE PROTEIN COMPLEX SUBUNIT 8_9 HOMOLOG"/>
    <property type="match status" value="1"/>
</dbReference>
<dbReference type="OrthoDB" id="194468at2759"/>
<dbReference type="Gene3D" id="3.40.140.10">
    <property type="entry name" value="Cytidine Deaminase, domain 2"/>
    <property type="match status" value="1"/>
</dbReference>
<dbReference type="STRING" id="97359.A0A550C6Z9"/>
<evidence type="ECO:0000313" key="4">
    <source>
        <dbReference type="Proteomes" id="UP000320762"/>
    </source>
</evidence>
<protein>
    <recommendedName>
        <fullName evidence="2">MPN domain-containing protein</fullName>
    </recommendedName>
</protein>
<reference evidence="3 4" key="1">
    <citation type="journal article" date="2019" name="New Phytol.">
        <title>Comparative genomics reveals unique wood-decay strategies and fruiting body development in the Schizophyllaceae.</title>
        <authorList>
            <person name="Almasi E."/>
            <person name="Sahu N."/>
            <person name="Krizsan K."/>
            <person name="Balint B."/>
            <person name="Kovacs G.M."/>
            <person name="Kiss B."/>
            <person name="Cseklye J."/>
            <person name="Drula E."/>
            <person name="Henrissat B."/>
            <person name="Nagy I."/>
            <person name="Chovatia M."/>
            <person name="Adam C."/>
            <person name="LaButti K."/>
            <person name="Lipzen A."/>
            <person name="Riley R."/>
            <person name="Grigoriev I.V."/>
            <person name="Nagy L.G."/>
        </authorList>
    </citation>
    <scope>NUCLEOTIDE SEQUENCE [LARGE SCALE GENOMIC DNA]</scope>
    <source>
        <strain evidence="3 4">NL-1724</strain>
    </source>
</reference>
<dbReference type="InterPro" id="IPR037518">
    <property type="entry name" value="MPN"/>
</dbReference>
<evidence type="ECO:0000313" key="3">
    <source>
        <dbReference type="EMBL" id="TRM60486.1"/>
    </source>
</evidence>
<dbReference type="PANTHER" id="PTHR12941">
    <property type="entry name" value="ER MEMBRANE PROTEIN COMPLEX"/>
    <property type="match status" value="1"/>
</dbReference>
<dbReference type="EMBL" id="VDMD01000021">
    <property type="protein sequence ID" value="TRM60486.1"/>
    <property type="molecule type" value="Genomic_DNA"/>
</dbReference>
<comment type="similarity">
    <text evidence="1">Belongs to the EMC8/EMC9 family.</text>
</comment>